<evidence type="ECO:0000256" key="1">
    <source>
        <dbReference type="SAM" id="MobiDB-lite"/>
    </source>
</evidence>
<dbReference type="PANTHER" id="PTHR37292:SF2">
    <property type="entry name" value="DUF262 DOMAIN-CONTAINING PROTEIN"/>
    <property type="match status" value="1"/>
</dbReference>
<dbReference type="Pfam" id="PF03235">
    <property type="entry name" value="GmrSD_N"/>
    <property type="match status" value="1"/>
</dbReference>
<accession>A0A5C8PU29</accession>
<proteinExistence type="predicted"/>
<dbReference type="EMBL" id="VDUZ01000004">
    <property type="protein sequence ID" value="TXL80417.1"/>
    <property type="molecule type" value="Genomic_DNA"/>
</dbReference>
<gene>
    <name evidence="4" type="ORF">FHP25_05145</name>
</gene>
<feature type="region of interest" description="Disordered" evidence="1">
    <location>
        <begin position="297"/>
        <end position="326"/>
    </location>
</feature>
<dbReference type="Pfam" id="PF14338">
    <property type="entry name" value="Mrr_N"/>
    <property type="match status" value="1"/>
</dbReference>
<dbReference type="InterPro" id="IPR004919">
    <property type="entry name" value="GmrSD_N"/>
</dbReference>
<dbReference type="Proteomes" id="UP000321638">
    <property type="component" value="Unassembled WGS sequence"/>
</dbReference>
<keyword evidence="5" id="KW-1185">Reference proteome</keyword>
<sequence>MAVPDFQTLMLPLLKLARDGEQHTMAEAVERLAQEFQLSDDDRAQLLKSGGTRLYNRVGWTLTYLKKAGLLQAVGPGRFQLTDRGRDVLASEPTVIDVAFLETRFPEMLDFRKGRSGGEVAGEDPPATFNTADGTWNQRASVEERVRETIERSIPNEPMRRAALNFLASAIESADEERSNAWYIRETEHGLRLMTGRLLACEVGRSKMRVSVIGPVGDDVRGALGAETEEDSEFKQVPGGLILTLPVEHAPKALASLKDGLDSFVDLAMARVRRSVSLEDHAPEAVTYIGSVVGRELPQPEPVAGAQESEQLDDATDEDDIGASREPRVRGRAPIFEHGQRSIASLMSDIEREVIALPDLQRPFVWEDTKVRDLLDSLLLGFPVGTLVFWHASSDRDARALGAERPGLRATTLVIDGQQRLTSLYAVMRGVEVVGKDGAMRKIMIAFRPRDGRFEVADAAIRNDPEFLPNVTELWDGKRLPSQLRRDLISGLRDKGRAVDDKYEDAVDRNLGRAHAISDYRFPTVDLRKTATTPDESITEEDVAEIFVRINNQGTRLGQADFVLTLLSVYHGELRERIEERSRAMSLGTVVGIDTQQLLRAVCGVAFGRARMSAVYRYLRGVDPATGEADAAGRLKRLGQLDDAAKECMEPTPWRDYLLRVKHAGFVSQALVASKNAIVNAYAFYIRGRKAGVPKSKLDEMIARWLFGSLLTARYSGSSETIFEQDLARVTRLRADDADGFVRALDDTMGETLTGDYWTHTLVSALETQKARAPAALAFRAAQVVLGTRALFSDQLLRNLFDPPAGGGRTASEAHHLFPTTWLHSRGIQERRLVNQVANLADIGWHENSVIGSRGPADYVPRLRERLAMDDNQWGRMCAEHALPLGWESMEYAEFLRERRRRMADIIRVAFRQLGAAPDAPPLTPPWFLPGAEAVWQRIVETERALRGVVREVYSARFGEAAARKIEEGIPEREREALARALRARPAGSAPLSIVDYLYLAQLPLLLFSKDVQQEARARFSRAEDPKQRLLAAIGKIAPVRNEIAHVREVDRDRLLRASVACTDVLEMLQGRM</sequence>
<dbReference type="PANTHER" id="PTHR37292">
    <property type="entry name" value="VNG6097C"/>
    <property type="match status" value="1"/>
</dbReference>
<comment type="caution">
    <text evidence="4">The sequence shown here is derived from an EMBL/GenBank/DDBJ whole genome shotgun (WGS) entry which is preliminary data.</text>
</comment>
<dbReference type="OrthoDB" id="9798761at2"/>
<feature type="domain" description="Restriction system protein Mrr-like N-terminal" evidence="3">
    <location>
        <begin position="6"/>
        <end position="90"/>
    </location>
</feature>
<dbReference type="InterPro" id="IPR025745">
    <property type="entry name" value="Mrr-like_N_dom"/>
</dbReference>
<organism evidence="4 5">
    <name type="scientific">Vineibacter terrae</name>
    <dbReference type="NCBI Taxonomy" id="2586908"/>
    <lineage>
        <taxon>Bacteria</taxon>
        <taxon>Pseudomonadati</taxon>
        <taxon>Pseudomonadota</taxon>
        <taxon>Alphaproteobacteria</taxon>
        <taxon>Hyphomicrobiales</taxon>
        <taxon>Vineibacter</taxon>
    </lineage>
</organism>
<feature type="domain" description="GmrSD restriction endonucleases N-terminal" evidence="2">
    <location>
        <begin position="343"/>
        <end position="565"/>
    </location>
</feature>
<evidence type="ECO:0000313" key="5">
    <source>
        <dbReference type="Proteomes" id="UP000321638"/>
    </source>
</evidence>
<dbReference type="RefSeq" id="WP_147845832.1">
    <property type="nucleotide sequence ID" value="NZ_VDUZ01000004.1"/>
</dbReference>
<evidence type="ECO:0000313" key="4">
    <source>
        <dbReference type="EMBL" id="TXL80417.1"/>
    </source>
</evidence>
<name>A0A5C8PU29_9HYPH</name>
<evidence type="ECO:0000259" key="3">
    <source>
        <dbReference type="Pfam" id="PF14338"/>
    </source>
</evidence>
<feature type="compositionally biased region" description="Acidic residues" evidence="1">
    <location>
        <begin position="310"/>
        <end position="321"/>
    </location>
</feature>
<dbReference type="AlphaFoldDB" id="A0A5C8PU29"/>
<evidence type="ECO:0000259" key="2">
    <source>
        <dbReference type="Pfam" id="PF03235"/>
    </source>
</evidence>
<reference evidence="4 5" key="1">
    <citation type="submission" date="2019-06" db="EMBL/GenBank/DDBJ databases">
        <title>New taxonomy in bacterial strain CC-CFT640, isolated from vineyard.</title>
        <authorList>
            <person name="Lin S.-Y."/>
            <person name="Tsai C.-F."/>
            <person name="Young C.-C."/>
        </authorList>
    </citation>
    <scope>NUCLEOTIDE SEQUENCE [LARGE SCALE GENOMIC DNA]</scope>
    <source>
        <strain evidence="4 5">CC-CFT640</strain>
    </source>
</reference>
<protein>
    <submittedName>
        <fullName evidence="4">DUF262 domain-containing protein</fullName>
    </submittedName>
</protein>